<dbReference type="AlphaFoldDB" id="A0A483E0G1"/>
<dbReference type="RefSeq" id="WP_279387838.1">
    <property type="nucleotide sequence ID" value="NZ_SMMS01000001.1"/>
</dbReference>
<dbReference type="EMBL" id="SMMS01000001">
    <property type="protein sequence ID" value="TCL12870.1"/>
    <property type="molecule type" value="Genomic_DNA"/>
</dbReference>
<dbReference type="Proteomes" id="UP000295404">
    <property type="component" value="Unassembled WGS sequence"/>
</dbReference>
<organism evidence="1 2">
    <name type="scientific">Methanohalophilus euhalobius</name>
    <dbReference type="NCBI Taxonomy" id="51203"/>
    <lineage>
        <taxon>Archaea</taxon>
        <taxon>Methanobacteriati</taxon>
        <taxon>Methanobacteriota</taxon>
        <taxon>Stenosarchaea group</taxon>
        <taxon>Methanomicrobia</taxon>
        <taxon>Methanosarcinales</taxon>
        <taxon>Methanosarcinaceae</taxon>
        <taxon>Methanohalophilus</taxon>
    </lineage>
</organism>
<sequence>MEICCKKALKAEAKNPYIYEKQAKACKLLITAIDTKIKRIKQ</sequence>
<gene>
    <name evidence="1" type="ORF">C7960_2155</name>
</gene>
<reference evidence="1 2" key="1">
    <citation type="submission" date="2019-03" db="EMBL/GenBank/DDBJ databases">
        <title>Subsurface microbial communities from deep shales in Ohio and West Virginia, USA.</title>
        <authorList>
            <person name="Wrighton K."/>
        </authorList>
    </citation>
    <scope>NUCLEOTIDE SEQUENCE [LARGE SCALE GENOMIC DNA]</scope>
    <source>
        <strain evidence="1 2">WG1_MB</strain>
    </source>
</reference>
<protein>
    <submittedName>
        <fullName evidence="1">Uncharacterized protein</fullName>
    </submittedName>
</protein>
<evidence type="ECO:0000313" key="2">
    <source>
        <dbReference type="Proteomes" id="UP000295404"/>
    </source>
</evidence>
<comment type="caution">
    <text evidence="1">The sequence shown here is derived from an EMBL/GenBank/DDBJ whole genome shotgun (WGS) entry which is preliminary data.</text>
</comment>
<evidence type="ECO:0000313" key="1">
    <source>
        <dbReference type="EMBL" id="TCL12870.1"/>
    </source>
</evidence>
<accession>A0A483E0G1</accession>
<name>A0A483E0G1_9EURY</name>
<proteinExistence type="predicted"/>